<evidence type="ECO:0000259" key="16">
    <source>
        <dbReference type="PROSITE" id="PS51003"/>
    </source>
</evidence>
<dbReference type="PANTHER" id="PTHR19271">
    <property type="entry name" value="CYTOCHROME B"/>
    <property type="match status" value="1"/>
</dbReference>
<keyword evidence="5 14" id="KW-0679">Respiratory chain</keyword>
<feature type="transmembrane region" description="Helical" evidence="14">
    <location>
        <begin position="183"/>
        <end position="204"/>
    </location>
</feature>
<keyword evidence="11 14" id="KW-0408">Iron</keyword>
<dbReference type="InterPro" id="IPR048259">
    <property type="entry name" value="Cytochrome_b_N_euk/bac"/>
</dbReference>
<keyword evidence="10 14" id="KW-1133">Transmembrane helix</keyword>
<dbReference type="SUPFAM" id="SSF81648">
    <property type="entry name" value="a domain/subunit of cytochrome bc1 complex (Ubiquinol-cytochrome c reductase)"/>
    <property type="match status" value="1"/>
</dbReference>
<evidence type="ECO:0000256" key="1">
    <source>
        <dbReference type="ARBA" id="ARBA00004448"/>
    </source>
</evidence>
<dbReference type="GO" id="GO:0006122">
    <property type="term" value="P:mitochondrial electron transport, ubiquinol to cytochrome c"/>
    <property type="evidence" value="ECO:0007669"/>
    <property type="project" value="TreeGrafter"/>
</dbReference>
<dbReference type="GO" id="GO:0016491">
    <property type="term" value="F:oxidoreductase activity"/>
    <property type="evidence" value="ECO:0007669"/>
    <property type="project" value="UniProtKB-UniRule"/>
</dbReference>
<geneLocation type="mitochondrion" evidence="17"/>
<feature type="domain" description="Cytochrome b/b6 N-terminal region profile" evidence="15">
    <location>
        <begin position="1"/>
        <end position="215"/>
    </location>
</feature>
<gene>
    <name evidence="17" type="primary">cob</name>
</gene>
<keyword evidence="12 14" id="KW-0496">Mitochondrion</keyword>
<proteinExistence type="inferred from homology"/>
<evidence type="ECO:0000256" key="2">
    <source>
        <dbReference type="ARBA" id="ARBA00013531"/>
    </source>
</evidence>
<dbReference type="PANTHER" id="PTHR19271:SF16">
    <property type="entry name" value="CYTOCHROME B"/>
    <property type="match status" value="1"/>
</dbReference>
<feature type="transmembrane region" description="Helical" evidence="14">
    <location>
        <begin position="329"/>
        <end position="349"/>
    </location>
</feature>
<feature type="transmembrane region" description="Helical" evidence="14">
    <location>
        <begin position="295"/>
        <end position="314"/>
    </location>
</feature>
<keyword evidence="13 14" id="KW-0472">Membrane</keyword>
<feature type="transmembrane region" description="Helical" evidence="14">
    <location>
        <begin position="82"/>
        <end position="102"/>
    </location>
</feature>
<name>A0A0B4MZP5_9EUKA</name>
<feature type="transmembrane region" description="Helical" evidence="14">
    <location>
        <begin position="146"/>
        <end position="163"/>
    </location>
</feature>
<dbReference type="PROSITE" id="PS51002">
    <property type="entry name" value="CYTB_NTER"/>
    <property type="match status" value="1"/>
</dbReference>
<evidence type="ECO:0000256" key="5">
    <source>
        <dbReference type="ARBA" id="ARBA00022660"/>
    </source>
</evidence>
<dbReference type="Pfam" id="PF00033">
    <property type="entry name" value="Cytochrome_B"/>
    <property type="match status" value="1"/>
</dbReference>
<feature type="domain" description="Cytochrome b/b6 C-terminal region profile" evidence="16">
    <location>
        <begin position="217"/>
        <end position="387"/>
    </location>
</feature>
<keyword evidence="9 14" id="KW-0249">Electron transport</keyword>
<accession>A0A0B4MZP5</accession>
<dbReference type="GO" id="GO:0046872">
    <property type="term" value="F:metal ion binding"/>
    <property type="evidence" value="ECO:0007669"/>
    <property type="project" value="UniProtKB-UniRule"/>
</dbReference>
<dbReference type="Pfam" id="PF00032">
    <property type="entry name" value="Cytochrom_B_C"/>
    <property type="match status" value="1"/>
</dbReference>
<dbReference type="SUPFAM" id="SSF81342">
    <property type="entry name" value="Transmembrane di-heme cytochromes"/>
    <property type="match status" value="1"/>
</dbReference>
<dbReference type="Gene3D" id="1.20.810.10">
    <property type="entry name" value="Cytochrome Bc1 Complex, Chain C"/>
    <property type="match status" value="1"/>
</dbReference>
<feature type="transmembrane region" description="Helical" evidence="14">
    <location>
        <begin position="361"/>
        <end position="383"/>
    </location>
</feature>
<keyword evidence="4 14" id="KW-0349">Heme</keyword>
<evidence type="ECO:0000256" key="10">
    <source>
        <dbReference type="ARBA" id="ARBA00022989"/>
    </source>
</evidence>
<evidence type="ECO:0000256" key="13">
    <source>
        <dbReference type="ARBA" id="ARBA00023136"/>
    </source>
</evidence>
<dbReference type="InterPro" id="IPR005798">
    <property type="entry name" value="Cyt_b/b6_C"/>
</dbReference>
<evidence type="ECO:0000256" key="4">
    <source>
        <dbReference type="ARBA" id="ARBA00022617"/>
    </source>
</evidence>
<organism evidence="17">
    <name type="scientific">Acrasis kona</name>
    <dbReference type="NCBI Taxonomy" id="1008807"/>
    <lineage>
        <taxon>Eukaryota</taxon>
        <taxon>Discoba</taxon>
        <taxon>Heterolobosea</taxon>
        <taxon>Tetramitia</taxon>
        <taxon>Eutetramitia</taxon>
        <taxon>Acrasidae</taxon>
        <taxon>Acrasis</taxon>
    </lineage>
</organism>
<keyword evidence="7 14" id="KW-0479">Metal-binding</keyword>
<dbReference type="InterPro" id="IPR027387">
    <property type="entry name" value="Cytb/b6-like_sf"/>
</dbReference>
<dbReference type="AlphaFoldDB" id="A0A0B4MZP5"/>
<keyword evidence="3 14" id="KW-0813">Transport</keyword>
<feature type="transmembrane region" description="Helical" evidence="14">
    <location>
        <begin position="117"/>
        <end position="139"/>
    </location>
</feature>
<evidence type="ECO:0000256" key="8">
    <source>
        <dbReference type="ARBA" id="ARBA00022792"/>
    </source>
</evidence>
<dbReference type="GO" id="GO:0005743">
    <property type="term" value="C:mitochondrial inner membrane"/>
    <property type="evidence" value="ECO:0007669"/>
    <property type="project" value="UniProtKB-SubCell"/>
</dbReference>
<dbReference type="GO" id="GO:0008121">
    <property type="term" value="F:quinol-cytochrome-c reductase activity"/>
    <property type="evidence" value="ECO:0007669"/>
    <property type="project" value="TreeGrafter"/>
</dbReference>
<dbReference type="InterPro" id="IPR036150">
    <property type="entry name" value="Cyt_b/b6_C_sf"/>
</dbReference>
<feature type="transmembrane region" description="Helical" evidence="14">
    <location>
        <begin position="269"/>
        <end position="288"/>
    </location>
</feature>
<evidence type="ECO:0000256" key="14">
    <source>
        <dbReference type="RuleBase" id="RU362117"/>
    </source>
</evidence>
<dbReference type="RefSeq" id="YP_009117118.1">
    <property type="nucleotide sequence ID" value="NC_026286.1"/>
</dbReference>
<feature type="transmembrane region" description="Helical" evidence="14">
    <location>
        <begin position="34"/>
        <end position="61"/>
    </location>
</feature>
<evidence type="ECO:0000256" key="12">
    <source>
        <dbReference type="ARBA" id="ARBA00023128"/>
    </source>
</evidence>
<evidence type="ECO:0000259" key="15">
    <source>
        <dbReference type="PROSITE" id="PS51002"/>
    </source>
</evidence>
<evidence type="ECO:0000256" key="7">
    <source>
        <dbReference type="ARBA" id="ARBA00022723"/>
    </source>
</evidence>
<evidence type="ECO:0000256" key="3">
    <source>
        <dbReference type="ARBA" id="ARBA00022448"/>
    </source>
</evidence>
<evidence type="ECO:0000256" key="9">
    <source>
        <dbReference type="ARBA" id="ARBA00022982"/>
    </source>
</evidence>
<feature type="transmembrane region" description="Helical" evidence="14">
    <location>
        <begin position="225"/>
        <end position="249"/>
    </location>
</feature>
<reference evidence="17" key="1">
    <citation type="journal article" date="2014" name="Genome Biol. Evol.">
        <title>Missing genes, multiple ORFs, and C-to-U type RNA editing in Acrasis kona (Heterolobosea, Excavata) mitochondrial DNA.</title>
        <authorList>
            <person name="Fu C.J."/>
            <person name="Sheikh S."/>
            <person name="Miao W."/>
            <person name="Andersson S.G."/>
            <person name="Baldauf S.L."/>
        </authorList>
    </citation>
    <scope>NUCLEOTIDE SEQUENCE</scope>
    <source>
        <strain evidence="17">ATCC MYA-3509</strain>
    </source>
</reference>
<protein>
    <recommendedName>
        <fullName evidence="2 14">Cytochrome b</fullName>
    </recommendedName>
</protein>
<comment type="similarity">
    <text evidence="14">Belongs to the cytochrome b family.</text>
</comment>
<comment type="subcellular location">
    <subcellularLocation>
        <location evidence="1">Mitochondrion inner membrane</location>
        <topology evidence="1">Multi-pass membrane protein</topology>
    </subcellularLocation>
</comment>
<dbReference type="EMBL" id="KJ679272">
    <property type="protein sequence ID" value="AID52033.1"/>
    <property type="molecule type" value="Genomic_DNA"/>
</dbReference>
<sequence length="478" mass="55640">MFNILKNILLLNFLRSLIKRDLIKYPTPKNLTYFWNYGSLAGLFLAIQLITGFLLTLHYMASIDMAFNCIESIMKDLNYGWLLRYMHSNGASFFFITIYIHIIKAFHFTSYLYPRHILWSSGVIIFILSMGAAFLGHVLPWGQMSYWAATVITNLITVLPYFGNDLVYWVWGGYNINSNTLSRFYSLHFILPFVITLMVIYHLYELHIVGSSNYLNNSLISLDKINFFPYFIIKDLFGLLLLILLFINLFSFNPEYLSHTDNYIPADPLVTPAHIVPEWYFLAFYAILRSILDKLYGIIFMGLSLGGLLLLPFIVDKSVKNVSFSYTDYVINMSLIIIFIYLSIMGVAFPISPFIEVGCILAHALLLFYFLIIPLSSNLYNNIYFENNTNNVSYVNITNKFTYIKKIIFFLFCSFFLYFFLKEYIFGICFDIASNMKEYDQINERAILFIKQTDKTASTLIEKYFSFNSENKGSLFIS</sequence>
<comment type="function">
    <text evidence="14">Component of the ubiquinol-cytochrome c reductase complex (complex III or cytochrome b-c1 complex) that is part of the mitochondrial respiratory chain. The b-c1 complex mediates electron transfer from ubiquinol to cytochrome c. Contributes to the generation of a proton gradient across the mitochondrial membrane that is then used for ATP synthesis.</text>
</comment>
<evidence type="ECO:0000256" key="6">
    <source>
        <dbReference type="ARBA" id="ARBA00022692"/>
    </source>
</evidence>
<dbReference type="CDD" id="cd00284">
    <property type="entry name" value="Cytochrome_b_N"/>
    <property type="match status" value="1"/>
</dbReference>
<dbReference type="InterPro" id="IPR016174">
    <property type="entry name" value="Di-haem_cyt_TM"/>
</dbReference>
<feature type="transmembrane region" description="Helical" evidence="14">
    <location>
        <begin position="403"/>
        <end position="421"/>
    </location>
</feature>
<dbReference type="GeneID" id="22974594"/>
<evidence type="ECO:0000256" key="11">
    <source>
        <dbReference type="ARBA" id="ARBA00023004"/>
    </source>
</evidence>
<evidence type="ECO:0000313" key="17">
    <source>
        <dbReference type="EMBL" id="AID52033.1"/>
    </source>
</evidence>
<comment type="cofactor">
    <cofactor evidence="14">
        <name>heme b</name>
        <dbReference type="ChEBI" id="CHEBI:60344"/>
    </cofactor>
    <text evidence="14">Binds 2 heme groups non-covalently.</text>
</comment>
<dbReference type="InterPro" id="IPR005797">
    <property type="entry name" value="Cyt_b/b6_N"/>
</dbReference>
<reference evidence="17" key="2">
    <citation type="submission" date="2014-04" db="EMBL/GenBank/DDBJ databases">
        <authorList>
            <person name="Fu C.-J."/>
            <person name="Sheikh S."/>
            <person name="Miao W."/>
            <person name="Andersson S.G.E."/>
            <person name="Baldauf S.L."/>
        </authorList>
    </citation>
    <scope>NUCLEOTIDE SEQUENCE</scope>
    <source>
        <strain evidence="17">ATCC MYA-3509</strain>
    </source>
</reference>
<feature type="non-terminal residue" evidence="17">
    <location>
        <position position="478"/>
    </location>
</feature>
<dbReference type="PROSITE" id="PS51003">
    <property type="entry name" value="CYTB_CTER"/>
    <property type="match status" value="1"/>
</dbReference>
<keyword evidence="8" id="KW-0999">Mitochondrion inner membrane</keyword>
<keyword evidence="6 14" id="KW-0812">Transmembrane</keyword>